<feature type="transmembrane region" description="Helical" evidence="6">
    <location>
        <begin position="12"/>
        <end position="33"/>
    </location>
</feature>
<feature type="transmembrane region" description="Helical" evidence="6">
    <location>
        <begin position="53"/>
        <end position="78"/>
    </location>
</feature>
<dbReference type="InterPro" id="IPR032816">
    <property type="entry name" value="VTT_dom"/>
</dbReference>
<feature type="transmembrane region" description="Helical" evidence="6">
    <location>
        <begin position="139"/>
        <end position="163"/>
    </location>
</feature>
<reference evidence="8" key="1">
    <citation type="submission" date="2023-06" db="EMBL/GenBank/DDBJ databases">
        <title>Phylogenetic Diversity of Rhizobium strains.</title>
        <authorList>
            <person name="Moura F.T."/>
            <person name="Helene L.C.F."/>
            <person name="Hungria M."/>
        </authorList>
    </citation>
    <scope>NUCLEOTIDE SEQUENCE</scope>
    <source>
        <strain evidence="8">CCGE526</strain>
    </source>
</reference>
<dbReference type="Proteomes" id="UP001172645">
    <property type="component" value="Unassembled WGS sequence"/>
</dbReference>
<keyword evidence="4 6" id="KW-1133">Transmembrane helix</keyword>
<dbReference type="EMBL" id="JARFYM010000004">
    <property type="protein sequence ID" value="MDL2398896.1"/>
    <property type="molecule type" value="Genomic_DNA"/>
</dbReference>
<comment type="caution">
    <text evidence="8">The sequence shown here is derived from an EMBL/GenBank/DDBJ whole genome shotgun (WGS) entry which is preliminary data.</text>
</comment>
<evidence type="ECO:0000256" key="3">
    <source>
        <dbReference type="ARBA" id="ARBA00022692"/>
    </source>
</evidence>
<protein>
    <submittedName>
        <fullName evidence="8">DedA family protein</fullName>
    </submittedName>
</protein>
<evidence type="ECO:0000256" key="1">
    <source>
        <dbReference type="ARBA" id="ARBA00004651"/>
    </source>
</evidence>
<keyword evidence="2" id="KW-1003">Cell membrane</keyword>
<dbReference type="RefSeq" id="WP_285867785.1">
    <property type="nucleotide sequence ID" value="NZ_JARFYM010000004.1"/>
</dbReference>
<sequence length="212" mass="23383">MFDIVSPERIHDLIQVYGLWVLFALVMAESMGVPLPGETALVTTALYAGSTHMISLQAVVATTSIAAIIGDNIGYLLGRSIGLRLILRYGDRFHLSSDRLKIGQYFFMRHGGKVVFFGRFIALLRTFAALLAGANRMRWWYFLLMNACGGVCWAIVFGGAAYLFGNQVEHVKGPIGLLLFVIAIGFVVAGMVFFRHHEKELEKRAKAALGDP</sequence>
<dbReference type="InterPro" id="IPR051311">
    <property type="entry name" value="DedA_domain"/>
</dbReference>
<dbReference type="PANTHER" id="PTHR42709:SF6">
    <property type="entry name" value="UNDECAPRENYL PHOSPHATE TRANSPORTER A"/>
    <property type="match status" value="1"/>
</dbReference>
<name>A0ABT7JRC4_9HYPH</name>
<organism evidence="8 9">
    <name type="scientific">Rhizobium mayense</name>
    <dbReference type="NCBI Taxonomy" id="1312184"/>
    <lineage>
        <taxon>Bacteria</taxon>
        <taxon>Pseudomonadati</taxon>
        <taxon>Pseudomonadota</taxon>
        <taxon>Alphaproteobacteria</taxon>
        <taxon>Hyphomicrobiales</taxon>
        <taxon>Rhizobiaceae</taxon>
        <taxon>Rhizobium/Agrobacterium group</taxon>
        <taxon>Rhizobium</taxon>
    </lineage>
</organism>
<feature type="domain" description="VTT" evidence="7">
    <location>
        <begin position="36"/>
        <end position="159"/>
    </location>
</feature>
<keyword evidence="3 6" id="KW-0812">Transmembrane</keyword>
<evidence type="ECO:0000313" key="9">
    <source>
        <dbReference type="Proteomes" id="UP001172645"/>
    </source>
</evidence>
<evidence type="ECO:0000259" key="7">
    <source>
        <dbReference type="Pfam" id="PF09335"/>
    </source>
</evidence>
<keyword evidence="5 6" id="KW-0472">Membrane</keyword>
<evidence type="ECO:0000256" key="4">
    <source>
        <dbReference type="ARBA" id="ARBA00022989"/>
    </source>
</evidence>
<accession>A0ABT7JRC4</accession>
<keyword evidence="9" id="KW-1185">Reference proteome</keyword>
<proteinExistence type="predicted"/>
<comment type="subcellular location">
    <subcellularLocation>
        <location evidence="1">Cell membrane</location>
        <topology evidence="1">Multi-pass membrane protein</topology>
    </subcellularLocation>
</comment>
<dbReference type="PANTHER" id="PTHR42709">
    <property type="entry name" value="ALKALINE PHOSPHATASE LIKE PROTEIN"/>
    <property type="match status" value="1"/>
</dbReference>
<evidence type="ECO:0000256" key="2">
    <source>
        <dbReference type="ARBA" id="ARBA00022475"/>
    </source>
</evidence>
<dbReference type="Pfam" id="PF09335">
    <property type="entry name" value="VTT_dom"/>
    <property type="match status" value="1"/>
</dbReference>
<feature type="transmembrane region" description="Helical" evidence="6">
    <location>
        <begin position="175"/>
        <end position="194"/>
    </location>
</feature>
<gene>
    <name evidence="8" type="ORF">PY649_08330</name>
</gene>
<evidence type="ECO:0000256" key="6">
    <source>
        <dbReference type="SAM" id="Phobius"/>
    </source>
</evidence>
<evidence type="ECO:0000313" key="8">
    <source>
        <dbReference type="EMBL" id="MDL2398896.1"/>
    </source>
</evidence>
<evidence type="ECO:0000256" key="5">
    <source>
        <dbReference type="ARBA" id="ARBA00023136"/>
    </source>
</evidence>